<dbReference type="GO" id="GO:0006935">
    <property type="term" value="P:chemotaxis"/>
    <property type="evidence" value="ECO:0007669"/>
    <property type="project" value="UniProtKB-KW"/>
</dbReference>
<dbReference type="InterPro" id="IPR003660">
    <property type="entry name" value="HAMP_dom"/>
</dbReference>
<dbReference type="GO" id="GO:0007165">
    <property type="term" value="P:signal transduction"/>
    <property type="evidence" value="ECO:0007669"/>
    <property type="project" value="UniProtKB-KW"/>
</dbReference>
<dbReference type="SMART" id="SM00304">
    <property type="entry name" value="HAMP"/>
    <property type="match status" value="2"/>
</dbReference>
<evidence type="ECO:0000313" key="8">
    <source>
        <dbReference type="EMBL" id="SFH81409.1"/>
    </source>
</evidence>
<dbReference type="Proteomes" id="UP000199377">
    <property type="component" value="Unassembled WGS sequence"/>
</dbReference>
<gene>
    <name evidence="8" type="ORF">SAMN05216258_102372</name>
</gene>
<dbReference type="PROSITE" id="PS50885">
    <property type="entry name" value="HAMP"/>
    <property type="match status" value="2"/>
</dbReference>
<keyword evidence="3" id="KW-0807">Transducer</keyword>
<evidence type="ECO:0000256" key="5">
    <source>
        <dbReference type="SAM" id="MobiDB-lite"/>
    </source>
</evidence>
<dbReference type="AlphaFoldDB" id="A0A1I3D4E5"/>
<dbReference type="Gene3D" id="6.10.340.10">
    <property type="match status" value="1"/>
</dbReference>
<sequence>MSLENLPAGRKILLVFAALFGIAAAFLAATAGAGRMAAGSGLTVGEALAPLADTASGIKLQGALARMEMQAIAAGDADGSLDDFEQRLEEARGHARTLLDGTGTGDARVPPSDSPAVREAAGEVLAQADLLLAAGRARHDLLAARTGVGSGADEEFDGLYDRLIEGTEGAVALAGADGEAQRRLGEARRLIAHGHLLVEEVLGGDAGEDMGEALEAFARARTLLGEVPALVPAAAAALAPLAEAVTRFSALAETRRADGLAQAREDAATLAAFDAAHARFKAAADRADREIHEAMQEGLAELRANERLATLLPAAALLALGASSLLAWRWLTRIIGGRLQDLAETLRRVNAGDLDAPPPAWRSTDEVGELRDGLEAFRKAQADRARMEAETRAREQEATLRAEQSARLNARLSDLAEAAAKGDLSRRLGAGHGAAELDRLAADVDRLMAAVSQAVSAVGGALAALAQGDLSRGMPGRFDGAFATLAADAQRAGANLSEMLGEVRARAGRAGAETSTLAQDSRELASRAESQAAALEQTSAAAEEMSARVKSTAERSGAAAGDARLAESRAEEGRAVVVRSSEAIRAIRDSSGRMAEIVGVIDSIAFQTNLLALNAAVEAARAGEAGKGFAVVAAEVRTLAQRSAEAARDIGRLIEDSGAKVEQGVTLSEDVDGALNGILEVITRLSGAIAEISDENRQLSAAVSETTAVLRALDDDTQRNSAAAERTAAAAAALDGLMSEVDELTARFHLAPSAAPSAARAA</sequence>
<dbReference type="InterPro" id="IPR004089">
    <property type="entry name" value="MCPsignal_dom"/>
</dbReference>
<evidence type="ECO:0000259" key="7">
    <source>
        <dbReference type="PROSITE" id="PS50885"/>
    </source>
</evidence>
<feature type="domain" description="HAMP" evidence="7">
    <location>
        <begin position="333"/>
        <end position="386"/>
    </location>
</feature>
<dbReference type="SUPFAM" id="SSF58104">
    <property type="entry name" value="Methyl-accepting chemotaxis protein (MCP) signaling domain"/>
    <property type="match status" value="1"/>
</dbReference>
<evidence type="ECO:0000313" key="9">
    <source>
        <dbReference type="Proteomes" id="UP000199377"/>
    </source>
</evidence>
<keyword evidence="1" id="KW-0145">Chemotaxis</keyword>
<feature type="coiled-coil region" evidence="4">
    <location>
        <begin position="379"/>
        <end position="406"/>
    </location>
</feature>
<dbReference type="PANTHER" id="PTHR43531">
    <property type="entry name" value="PROTEIN ICFG"/>
    <property type="match status" value="1"/>
</dbReference>
<dbReference type="GO" id="GO:0016020">
    <property type="term" value="C:membrane"/>
    <property type="evidence" value="ECO:0007669"/>
    <property type="project" value="InterPro"/>
</dbReference>
<keyword evidence="4" id="KW-0175">Coiled coil</keyword>
<feature type="domain" description="HAMP" evidence="7">
    <location>
        <begin position="411"/>
        <end position="456"/>
    </location>
</feature>
<dbReference type="PANTHER" id="PTHR43531:SF11">
    <property type="entry name" value="METHYL-ACCEPTING CHEMOTAXIS PROTEIN 3"/>
    <property type="match status" value="1"/>
</dbReference>
<evidence type="ECO:0000256" key="1">
    <source>
        <dbReference type="ARBA" id="ARBA00022500"/>
    </source>
</evidence>
<dbReference type="SUPFAM" id="SSF158472">
    <property type="entry name" value="HAMP domain-like"/>
    <property type="match status" value="1"/>
</dbReference>
<feature type="domain" description="Methyl-accepting transducer" evidence="6">
    <location>
        <begin position="506"/>
        <end position="735"/>
    </location>
</feature>
<evidence type="ECO:0000256" key="4">
    <source>
        <dbReference type="SAM" id="Coils"/>
    </source>
</evidence>
<protein>
    <submittedName>
        <fullName evidence="8">Methyl-accepting chemotaxis protein</fullName>
    </submittedName>
</protein>
<dbReference type="STRING" id="1114924.SAMN05216258_102372"/>
<dbReference type="Pfam" id="PF00015">
    <property type="entry name" value="MCPsignal"/>
    <property type="match status" value="1"/>
</dbReference>
<evidence type="ECO:0000256" key="3">
    <source>
        <dbReference type="PROSITE-ProRule" id="PRU00284"/>
    </source>
</evidence>
<accession>A0A1I3D4E5</accession>
<dbReference type="PROSITE" id="PS50111">
    <property type="entry name" value="CHEMOTAXIS_TRANSDUC_2"/>
    <property type="match status" value="1"/>
</dbReference>
<evidence type="ECO:0000256" key="2">
    <source>
        <dbReference type="ARBA" id="ARBA00029447"/>
    </source>
</evidence>
<dbReference type="RefSeq" id="WP_092858367.1">
    <property type="nucleotide sequence ID" value="NZ_FOQH01000002.1"/>
</dbReference>
<feature type="compositionally biased region" description="Low complexity" evidence="5">
    <location>
        <begin position="528"/>
        <end position="544"/>
    </location>
</feature>
<comment type="similarity">
    <text evidence="2">Belongs to the methyl-accepting chemotaxis (MCP) protein family.</text>
</comment>
<proteinExistence type="inferred from homology"/>
<dbReference type="Gene3D" id="1.10.287.950">
    <property type="entry name" value="Methyl-accepting chemotaxis protein"/>
    <property type="match status" value="1"/>
</dbReference>
<name>A0A1I3D4E5_9RHOB</name>
<feature type="region of interest" description="Disordered" evidence="5">
    <location>
        <begin position="507"/>
        <end position="565"/>
    </location>
</feature>
<organism evidence="8 9">
    <name type="scientific">Albimonas pacifica</name>
    <dbReference type="NCBI Taxonomy" id="1114924"/>
    <lineage>
        <taxon>Bacteria</taxon>
        <taxon>Pseudomonadati</taxon>
        <taxon>Pseudomonadota</taxon>
        <taxon>Alphaproteobacteria</taxon>
        <taxon>Rhodobacterales</taxon>
        <taxon>Paracoccaceae</taxon>
        <taxon>Albimonas</taxon>
    </lineage>
</organism>
<evidence type="ECO:0000259" key="6">
    <source>
        <dbReference type="PROSITE" id="PS50111"/>
    </source>
</evidence>
<keyword evidence="9" id="KW-1185">Reference proteome</keyword>
<reference evidence="8 9" key="1">
    <citation type="submission" date="2016-10" db="EMBL/GenBank/DDBJ databases">
        <authorList>
            <person name="de Groot N.N."/>
        </authorList>
    </citation>
    <scope>NUCLEOTIDE SEQUENCE [LARGE SCALE GENOMIC DNA]</scope>
    <source>
        <strain evidence="8 9">CGMCC 1.11030</strain>
    </source>
</reference>
<dbReference type="SMART" id="SM00283">
    <property type="entry name" value="MA"/>
    <property type="match status" value="1"/>
</dbReference>
<dbReference type="InterPro" id="IPR051310">
    <property type="entry name" value="MCP_chemotaxis"/>
</dbReference>
<dbReference type="EMBL" id="FOQH01000002">
    <property type="protein sequence ID" value="SFH81409.1"/>
    <property type="molecule type" value="Genomic_DNA"/>
</dbReference>
<dbReference type="Pfam" id="PF00672">
    <property type="entry name" value="HAMP"/>
    <property type="match status" value="2"/>
</dbReference>
<dbReference type="OrthoDB" id="354287at2"/>